<proteinExistence type="predicted"/>
<keyword evidence="2" id="KW-1185">Reference proteome</keyword>
<evidence type="ECO:0000256" key="1">
    <source>
        <dbReference type="SAM" id="SignalP"/>
    </source>
</evidence>
<feature type="chain" id="PRO_5036880332" evidence="1">
    <location>
        <begin position="26"/>
        <end position="111"/>
    </location>
</feature>
<dbReference type="Proteomes" id="UP000887578">
    <property type="component" value="Unplaced"/>
</dbReference>
<dbReference type="WBParaSite" id="PDA_v2.g1046.t1">
    <property type="protein sequence ID" value="PDA_v2.g1046.t1"/>
    <property type="gene ID" value="PDA_v2.g1046"/>
</dbReference>
<keyword evidence="1" id="KW-0732">Signal</keyword>
<feature type="signal peptide" evidence="1">
    <location>
        <begin position="1"/>
        <end position="25"/>
    </location>
</feature>
<protein>
    <submittedName>
        <fullName evidence="3">Uncharacterized protein</fullName>
    </submittedName>
</protein>
<evidence type="ECO:0000313" key="2">
    <source>
        <dbReference type="Proteomes" id="UP000887578"/>
    </source>
</evidence>
<organism evidence="2 3">
    <name type="scientific">Panagrolaimus davidi</name>
    <dbReference type="NCBI Taxonomy" id="227884"/>
    <lineage>
        <taxon>Eukaryota</taxon>
        <taxon>Metazoa</taxon>
        <taxon>Ecdysozoa</taxon>
        <taxon>Nematoda</taxon>
        <taxon>Chromadorea</taxon>
        <taxon>Rhabditida</taxon>
        <taxon>Tylenchina</taxon>
        <taxon>Panagrolaimomorpha</taxon>
        <taxon>Panagrolaimoidea</taxon>
        <taxon>Panagrolaimidae</taxon>
        <taxon>Panagrolaimus</taxon>
    </lineage>
</organism>
<reference evidence="3" key="1">
    <citation type="submission" date="2022-11" db="UniProtKB">
        <authorList>
            <consortium name="WormBaseParasite"/>
        </authorList>
    </citation>
    <scope>IDENTIFICATION</scope>
</reference>
<evidence type="ECO:0000313" key="3">
    <source>
        <dbReference type="WBParaSite" id="PDA_v2.g1046.t1"/>
    </source>
</evidence>
<accession>A0A914NZY6</accession>
<dbReference type="AlphaFoldDB" id="A0A914NZY6"/>
<sequence>MSSSRIYSATVAVIITFLLILSTEARPQYFEDFQVYYPQNVKRFNFNFLRTWQPLTKAEPLNGGILEGPINSFPSRNFEGDDEISANPKNRIRQKLMCIAAYQSTKACQDL</sequence>
<name>A0A914NZY6_9BILA</name>